<keyword evidence="9" id="KW-1185">Reference proteome</keyword>
<dbReference type="InterPro" id="IPR044216">
    <property type="entry name" value="WDL7"/>
</dbReference>
<accession>A0A7N0UAV4</accession>
<dbReference type="PANTHER" id="PTHR47067:SF6">
    <property type="entry name" value="PROTEIN WVD2-LIKE 7"/>
    <property type="match status" value="1"/>
</dbReference>
<dbReference type="InterPro" id="IPR027329">
    <property type="entry name" value="TPX2_C"/>
</dbReference>
<protein>
    <recommendedName>
        <fullName evidence="7">TPX2 C-terminal domain-containing protein</fullName>
    </recommendedName>
</protein>
<feature type="region of interest" description="Disordered" evidence="6">
    <location>
        <begin position="82"/>
        <end position="110"/>
    </location>
</feature>
<feature type="compositionally biased region" description="Basic and acidic residues" evidence="6">
    <location>
        <begin position="95"/>
        <end position="110"/>
    </location>
</feature>
<feature type="compositionally biased region" description="Polar residues" evidence="6">
    <location>
        <begin position="533"/>
        <end position="547"/>
    </location>
</feature>
<keyword evidence="5" id="KW-0206">Cytoskeleton</keyword>
<feature type="compositionally biased region" description="Basic and acidic residues" evidence="6">
    <location>
        <begin position="370"/>
        <end position="386"/>
    </location>
</feature>
<keyword evidence="4" id="KW-0493">Microtubule</keyword>
<comment type="subcellular location">
    <subcellularLocation>
        <location evidence="1">Cytoplasm</location>
        <location evidence="1">Cytoskeleton</location>
    </subcellularLocation>
</comment>
<keyword evidence="3" id="KW-0963">Cytoplasm</keyword>
<dbReference type="PANTHER" id="PTHR47067">
    <property type="entry name" value="TPX2 (TARGETING PROTEIN FOR XKLP2) PROTEIN FAMILY-RELATED"/>
    <property type="match status" value="1"/>
</dbReference>
<feature type="compositionally biased region" description="Basic and acidic residues" evidence="6">
    <location>
        <begin position="554"/>
        <end position="568"/>
    </location>
</feature>
<feature type="region of interest" description="Disordered" evidence="6">
    <location>
        <begin position="533"/>
        <end position="589"/>
    </location>
</feature>
<proteinExistence type="inferred from homology"/>
<dbReference type="Proteomes" id="UP000594263">
    <property type="component" value="Unplaced"/>
</dbReference>
<dbReference type="Pfam" id="PF06886">
    <property type="entry name" value="TPX2"/>
    <property type="match status" value="1"/>
</dbReference>
<comment type="similarity">
    <text evidence="2">Belongs to the TPX2 family.</text>
</comment>
<feature type="domain" description="TPX2 C-terminal" evidence="7">
    <location>
        <begin position="414"/>
        <end position="484"/>
    </location>
</feature>
<evidence type="ECO:0000313" key="8">
    <source>
        <dbReference type="EnsemblPlants" id="Kaladp0059s0288.1.v1.1"/>
    </source>
</evidence>
<dbReference type="GO" id="GO:0005874">
    <property type="term" value="C:microtubule"/>
    <property type="evidence" value="ECO:0007669"/>
    <property type="project" value="UniProtKB-KW"/>
</dbReference>
<dbReference type="Gramene" id="Kaladp0059s0288.1.v1.1">
    <property type="protein sequence ID" value="Kaladp0059s0288.1.v1.1"/>
    <property type="gene ID" value="Kaladp0059s0288.v1.1"/>
</dbReference>
<dbReference type="OMA" id="CESDAME"/>
<evidence type="ECO:0000259" key="7">
    <source>
        <dbReference type="Pfam" id="PF06886"/>
    </source>
</evidence>
<dbReference type="EnsemblPlants" id="Kaladp0059s0288.1.v1.1">
    <property type="protein sequence ID" value="Kaladp0059s0288.1.v1.1"/>
    <property type="gene ID" value="Kaladp0059s0288.v1.1"/>
</dbReference>
<evidence type="ECO:0000313" key="9">
    <source>
        <dbReference type="Proteomes" id="UP000594263"/>
    </source>
</evidence>
<reference evidence="8" key="1">
    <citation type="submission" date="2021-01" db="UniProtKB">
        <authorList>
            <consortium name="EnsemblPlants"/>
        </authorList>
    </citation>
    <scope>IDENTIFICATION</scope>
</reference>
<evidence type="ECO:0000256" key="6">
    <source>
        <dbReference type="SAM" id="MobiDB-lite"/>
    </source>
</evidence>
<feature type="region of interest" description="Disordered" evidence="6">
    <location>
        <begin position="331"/>
        <end position="412"/>
    </location>
</feature>
<evidence type="ECO:0000256" key="1">
    <source>
        <dbReference type="ARBA" id="ARBA00004245"/>
    </source>
</evidence>
<evidence type="ECO:0000256" key="5">
    <source>
        <dbReference type="ARBA" id="ARBA00023212"/>
    </source>
</evidence>
<feature type="compositionally biased region" description="Polar residues" evidence="6">
    <location>
        <begin position="331"/>
        <end position="342"/>
    </location>
</feature>
<evidence type="ECO:0000256" key="4">
    <source>
        <dbReference type="ARBA" id="ARBA00022701"/>
    </source>
</evidence>
<sequence>MAGQMEEPISFNFQADSVHSGSVSFGRFANEPLLWERRSSFSHNRVLEEVARCSKHRIVTEKKAYFEAQLKKRALLRQGSLDEHNGSQYESQGSLDEHNGAQYENGKKDHLDLSSQKEDYKFVHENENDGGCETSVNIDGYGEEYHYTKESQIAVHFDESSDTSNDFDEKEMIDCHVEGREVLITERPMSQSCDCAEATAKTDDRTAALLEVQTVIDCSYSRCNSVEPEIEMKQNIYGDACYAEEEYKSIDLCAKSQKAEKELDAVSDRKEPSSKLMIATGSSGSEVQVKVTHTQGHSLSDAANKSFRILIRDVKQSTQQTKTFKHSKLNPISTANKWNRSPNPVHRVTQSTNSISKSVSGSKSGSNESKGIKVTESRATALKKDSPTTQRTLNRPEKIPPSDKSGTKTCPASFRFKSEVRAEKRKELLARTDQNFHKKETEINQIHTKTQEKTEAQIKLPRRGLNFKAKPMPSFYNEAKRKDAIINTPQKNPSHVMSKVVMKSTHLKAEGGLSKSPSQFSKICRYPVQKPTKTGAVSLSGKNSKSAHPSAMREPADTMKKPQIDRGAKLKHPKVLQNADVIKGKGTTGTLLTVDERTKKCTAKKVLEKGGPAAKFS</sequence>
<dbReference type="AlphaFoldDB" id="A0A7N0UAV4"/>
<feature type="compositionally biased region" description="Low complexity" evidence="6">
    <location>
        <begin position="351"/>
        <end position="369"/>
    </location>
</feature>
<evidence type="ECO:0000256" key="3">
    <source>
        <dbReference type="ARBA" id="ARBA00022490"/>
    </source>
</evidence>
<organism evidence="8 9">
    <name type="scientific">Kalanchoe fedtschenkoi</name>
    <name type="common">Lavender scallops</name>
    <name type="synonym">South American air plant</name>
    <dbReference type="NCBI Taxonomy" id="63787"/>
    <lineage>
        <taxon>Eukaryota</taxon>
        <taxon>Viridiplantae</taxon>
        <taxon>Streptophyta</taxon>
        <taxon>Embryophyta</taxon>
        <taxon>Tracheophyta</taxon>
        <taxon>Spermatophyta</taxon>
        <taxon>Magnoliopsida</taxon>
        <taxon>eudicotyledons</taxon>
        <taxon>Gunneridae</taxon>
        <taxon>Pentapetalae</taxon>
        <taxon>Saxifragales</taxon>
        <taxon>Crassulaceae</taxon>
        <taxon>Kalanchoe</taxon>
    </lineage>
</organism>
<name>A0A7N0UAV4_KALFE</name>
<evidence type="ECO:0000256" key="2">
    <source>
        <dbReference type="ARBA" id="ARBA00005885"/>
    </source>
</evidence>